<proteinExistence type="predicted"/>
<gene>
    <name evidence="1" type="ORF">LCIVAC01_01450</name>
</gene>
<organism evidence="1">
    <name type="scientific">Iridovirus LCIVAC01</name>
    <dbReference type="NCBI Taxonomy" id="2506607"/>
    <lineage>
        <taxon>Viruses</taxon>
        <taxon>Varidnaviria</taxon>
        <taxon>Bamfordvirae</taxon>
        <taxon>Nucleocytoviricota</taxon>
        <taxon>Megaviricetes</taxon>
        <taxon>Pimascovirales</taxon>
        <taxon>Pimascovirales incertae sedis</taxon>
        <taxon>Iridoviridae</taxon>
    </lineage>
</organism>
<name>A0A481YSA3_9VIRU</name>
<evidence type="ECO:0000313" key="1">
    <source>
        <dbReference type="EMBL" id="QBK85336.1"/>
    </source>
</evidence>
<protein>
    <submittedName>
        <fullName evidence="1">Uncharacterized protein</fullName>
    </submittedName>
</protein>
<reference evidence="1" key="1">
    <citation type="journal article" date="2019" name="MBio">
        <title>Virus Genomes from Deep Sea Sediments Expand the Ocean Megavirome and Support Independent Origins of Viral Gigantism.</title>
        <authorList>
            <person name="Backstrom D."/>
            <person name="Yutin N."/>
            <person name="Jorgensen S.L."/>
            <person name="Dharamshi J."/>
            <person name="Homa F."/>
            <person name="Zaremba-Niedwiedzka K."/>
            <person name="Spang A."/>
            <person name="Wolf Y.I."/>
            <person name="Koonin E.V."/>
            <person name="Ettema T.J."/>
        </authorList>
    </citation>
    <scope>NUCLEOTIDE SEQUENCE</scope>
</reference>
<sequence length="243" mass="25568">MSNFGFRKISAWCETPPGSTKEVECACVPIHNASKLFNLPIDPDLETTCVEGDILIWNGTEWECDGPVNLTGVTGPTGPCNPPQELFFQGFQPSAGPGLTGPPGQGAWSTIQYTIDTQSATPIYVDTAPTHIVIPTGGAGLYNLSISGAMSSSGGFNLMQVAIFLRPGGAGNATAFVGSRGPDLDLSGQFSGSSVSGFRFLEEGDEVYFGYISNTDLKVGNLIDGNTSKLTMAQAYLVRKEVP</sequence>
<dbReference type="EMBL" id="MK500317">
    <property type="protein sequence ID" value="QBK85336.1"/>
    <property type="molecule type" value="Genomic_DNA"/>
</dbReference>
<accession>A0A481YSA3</accession>